<evidence type="ECO:0000256" key="3">
    <source>
        <dbReference type="SAM" id="Coils"/>
    </source>
</evidence>
<feature type="coiled-coil region" evidence="3">
    <location>
        <begin position="199"/>
        <end position="306"/>
    </location>
</feature>
<feature type="compositionally biased region" description="Basic and acidic residues" evidence="4">
    <location>
        <begin position="154"/>
        <end position="172"/>
    </location>
</feature>
<dbReference type="Gramene" id="Kaladp0008s0009.2.v1.1">
    <property type="protein sequence ID" value="Kaladp0008s0009.2.v1.1"/>
    <property type="gene ID" value="Kaladp0008s0009.v1.1"/>
</dbReference>
<feature type="compositionally biased region" description="Basic and acidic residues" evidence="4">
    <location>
        <begin position="113"/>
        <end position="122"/>
    </location>
</feature>
<dbReference type="OMA" id="CQEASEM"/>
<feature type="region of interest" description="Disordered" evidence="4">
    <location>
        <begin position="1"/>
        <end position="54"/>
    </location>
</feature>
<dbReference type="Proteomes" id="UP000594263">
    <property type="component" value="Unplaced"/>
</dbReference>
<feature type="compositionally biased region" description="Basic and acidic residues" evidence="4">
    <location>
        <begin position="25"/>
        <end position="46"/>
    </location>
</feature>
<keyword evidence="6" id="KW-1185">Reference proteome</keyword>
<accession>A0A7N0RC05</accession>
<evidence type="ECO:0000313" key="6">
    <source>
        <dbReference type="Proteomes" id="UP000594263"/>
    </source>
</evidence>
<comment type="similarity">
    <text evidence="1">Belongs to the ICR family.</text>
</comment>
<protein>
    <submittedName>
        <fullName evidence="5">Uncharacterized protein</fullName>
    </submittedName>
</protein>
<proteinExistence type="inferred from homology"/>
<dbReference type="AlphaFoldDB" id="A0A7N0RC05"/>
<evidence type="ECO:0000313" key="5">
    <source>
        <dbReference type="EnsemblPlants" id="Kaladp0008s0009.1.v1.1"/>
    </source>
</evidence>
<dbReference type="PANTHER" id="PTHR34224:SF2">
    <property type="entry name" value="INTERACTOR OF CONSTITUTIVE ACTIVE ROPS 4"/>
    <property type="match status" value="1"/>
</dbReference>
<reference evidence="5" key="1">
    <citation type="submission" date="2021-01" db="UniProtKB">
        <authorList>
            <consortium name="EnsemblPlants"/>
        </authorList>
    </citation>
    <scope>IDENTIFICATION</scope>
</reference>
<feature type="region of interest" description="Disordered" evidence="4">
    <location>
        <begin position="147"/>
        <end position="179"/>
    </location>
</feature>
<feature type="coiled-coil region" evidence="3">
    <location>
        <begin position="57"/>
        <end position="84"/>
    </location>
</feature>
<evidence type="ECO:0000256" key="2">
    <source>
        <dbReference type="ARBA" id="ARBA00023054"/>
    </source>
</evidence>
<dbReference type="PANTHER" id="PTHR34224">
    <property type="entry name" value="INTERACTOR OF CONSTITUTIVE ACTIVE ROPS 2, CHLOROPLASTIC-RELATED"/>
    <property type="match status" value="1"/>
</dbReference>
<dbReference type="EnsemblPlants" id="Kaladp0008s0009.2.v1.1">
    <property type="protein sequence ID" value="Kaladp0008s0009.2.v1.1"/>
    <property type="gene ID" value="Kaladp0008s0009.v1.1"/>
</dbReference>
<evidence type="ECO:0000256" key="4">
    <source>
        <dbReference type="SAM" id="MobiDB-lite"/>
    </source>
</evidence>
<organism evidence="5 6">
    <name type="scientific">Kalanchoe fedtschenkoi</name>
    <name type="common">Lavender scallops</name>
    <name type="synonym">South American air plant</name>
    <dbReference type="NCBI Taxonomy" id="63787"/>
    <lineage>
        <taxon>Eukaryota</taxon>
        <taxon>Viridiplantae</taxon>
        <taxon>Streptophyta</taxon>
        <taxon>Embryophyta</taxon>
        <taxon>Tracheophyta</taxon>
        <taxon>Spermatophyta</taxon>
        <taxon>Magnoliopsida</taxon>
        <taxon>eudicotyledons</taxon>
        <taxon>Gunneridae</taxon>
        <taxon>Pentapetalae</taxon>
        <taxon>Saxifragales</taxon>
        <taxon>Crassulaceae</taxon>
        <taxon>Kalanchoe</taxon>
    </lineage>
</organism>
<dbReference type="InterPro" id="IPR029688">
    <property type="entry name" value="ICR"/>
</dbReference>
<sequence length="371" mass="41183">MPPPRSSDVPQRPAGVRQLRTSSLEFDRSFHRPITDRSLKLGDRRSPTGSQSALVTQQKLGTRIAGLESQLGQAQEELKILKKQMASTGTAKNGAQYKPEKTSRMKPGVSELKSVEEKDSQHSNETQPSIRLNTLILDNVLDDSSQGMDVFEVPLEKKTPSESTDKQTQQDEHGEEEDAKLVNSATILGPSLVVENLSLEELARKTEEISLLKVKLEDKEKELQECTEIIEELKKQLSEALGKVSSTRVKEEELESKVLQLSRELEVSKEKTAKLCKKLEVTEGLKESLEMEMTKLRVQTEQWRKAADAASAVLAEENGRSMSFNGLFEAPFGLYDESGSPGFADDMNSGGKKKGSGIKMLGDLWKKKGHK</sequence>
<name>A0A7N0RC05_KALFE</name>
<dbReference type="Gramene" id="Kaladp0008s0009.1.v1.1">
    <property type="protein sequence ID" value="Kaladp0008s0009.1.v1.1"/>
    <property type="gene ID" value="Kaladp0008s0009.v1.1"/>
</dbReference>
<feature type="region of interest" description="Disordered" evidence="4">
    <location>
        <begin position="85"/>
        <end position="130"/>
    </location>
</feature>
<dbReference type="EnsemblPlants" id="Kaladp0008s0009.1.v1.1">
    <property type="protein sequence ID" value="Kaladp0008s0009.1.v1.1"/>
    <property type="gene ID" value="Kaladp0008s0009.v1.1"/>
</dbReference>
<evidence type="ECO:0000256" key="1">
    <source>
        <dbReference type="ARBA" id="ARBA00009778"/>
    </source>
</evidence>
<keyword evidence="2 3" id="KW-0175">Coiled coil</keyword>